<keyword evidence="1" id="KW-0812">Transmembrane</keyword>
<evidence type="ECO:0008006" key="4">
    <source>
        <dbReference type="Google" id="ProtNLM"/>
    </source>
</evidence>
<evidence type="ECO:0000313" key="2">
    <source>
        <dbReference type="EMBL" id="KLI02037.1"/>
    </source>
</evidence>
<keyword evidence="1" id="KW-0472">Membrane</keyword>
<evidence type="ECO:0000313" key="3">
    <source>
        <dbReference type="Proteomes" id="UP000035553"/>
    </source>
</evidence>
<dbReference type="OrthoDB" id="2925158at2"/>
<dbReference type="Proteomes" id="UP000035553">
    <property type="component" value="Unassembled WGS sequence"/>
</dbReference>
<evidence type="ECO:0000256" key="1">
    <source>
        <dbReference type="SAM" id="Phobius"/>
    </source>
</evidence>
<dbReference type="RefSeq" id="WP_010024453.1">
    <property type="nucleotide sequence ID" value="NZ_AFVQ02000135.1"/>
</dbReference>
<keyword evidence="3" id="KW-1185">Reference proteome</keyword>
<dbReference type="AlphaFoldDB" id="A0A0U1QMJ6"/>
<gene>
    <name evidence="2" type="ORF">SINU_10220</name>
</gene>
<reference evidence="2 3" key="1">
    <citation type="journal article" date="2011" name="J. Bacteriol.">
        <title>Draft genome sequence of Sporolactobacillus inulinus strain CASD, an efficient D-lactic acid-producing bacterium with high-concentration lactate tolerance capability.</title>
        <authorList>
            <person name="Yu B."/>
            <person name="Su F."/>
            <person name="Wang L."/>
            <person name="Xu K."/>
            <person name="Zhao B."/>
            <person name="Xu P."/>
        </authorList>
    </citation>
    <scope>NUCLEOTIDE SEQUENCE [LARGE SCALE GENOMIC DNA]</scope>
    <source>
        <strain evidence="2 3">CASD</strain>
    </source>
</reference>
<proteinExistence type="predicted"/>
<organism evidence="2 3">
    <name type="scientific">Sporolactobacillus inulinus CASD</name>
    <dbReference type="NCBI Taxonomy" id="1069536"/>
    <lineage>
        <taxon>Bacteria</taxon>
        <taxon>Bacillati</taxon>
        <taxon>Bacillota</taxon>
        <taxon>Bacilli</taxon>
        <taxon>Bacillales</taxon>
        <taxon>Sporolactobacillaceae</taxon>
        <taxon>Sporolactobacillus</taxon>
    </lineage>
</organism>
<dbReference type="EMBL" id="AFVQ02000135">
    <property type="protein sequence ID" value="KLI02037.1"/>
    <property type="molecule type" value="Genomic_DNA"/>
</dbReference>
<accession>A0A0U1QMJ6</accession>
<protein>
    <recommendedName>
        <fullName evidence="4">DUF3899 domain-containing protein</fullName>
    </recommendedName>
</protein>
<keyword evidence="1" id="KW-1133">Transmembrane helix</keyword>
<feature type="transmembrane region" description="Helical" evidence="1">
    <location>
        <begin position="66"/>
        <end position="89"/>
    </location>
</feature>
<comment type="caution">
    <text evidence="2">The sequence shown here is derived from an EMBL/GenBank/DDBJ whole genome shotgun (WGS) entry which is preliminary data.</text>
</comment>
<name>A0A0U1QMJ6_9BACL</name>
<sequence length="92" mass="10029">MAAILMALFLWIIGLAVLSASFFLTHMIRKRADALLEKSEHEEKKDESASIALAIEGKLLDQIPSYVTHTITGVVGLTLIALGVVALAFHFH</sequence>